<protein>
    <submittedName>
        <fullName evidence="1">Uncharacterized protein</fullName>
    </submittedName>
</protein>
<reference evidence="1 2" key="1">
    <citation type="submission" date="2011-08" db="EMBL/GenBank/DDBJ databases">
        <authorList>
            <person name="Liu Z.J."/>
            <person name="Shi F.L."/>
            <person name="Lu J.Q."/>
            <person name="Li M."/>
            <person name="Wang Z.L."/>
        </authorList>
    </citation>
    <scope>NUCLEOTIDE SEQUENCE [LARGE SCALE GENOMIC DNA]</scope>
    <source>
        <strain evidence="1 2">USNM 41457</strain>
    </source>
</reference>
<dbReference type="VEuPathDB" id="MicrosporidiaDB:EDEG_02172"/>
<keyword evidence="2" id="KW-1185">Reference proteome</keyword>
<comment type="caution">
    <text evidence="1">The sequence shown here is derived from an EMBL/GenBank/DDBJ whole genome shotgun (WGS) entry which is preliminary data.</text>
</comment>
<name>J8ZUZ4_EDHAE</name>
<dbReference type="InParanoid" id="J8ZUZ4"/>
<dbReference type="AlphaFoldDB" id="J8ZUZ4"/>
<dbReference type="Proteomes" id="UP000003163">
    <property type="component" value="Unassembled WGS sequence"/>
</dbReference>
<sequence length="801" mass="94673">MIDDPNINIKDKEIEKISDNFQQDILNACENSQKYSLFLSNDYNMAESSEKLCNQFFSNDDTNQNVLISDKKSVLFEIENKVATENENLEFFTCLSPQRYNENLYFQHNESFNPTQNNIDSLCEKQSTNINNKICIFEQFLSQNTISDTIEIENSPTYLYIDQHDIQKCNLVNTESYFQPKESFNPQVKQTEANQTNSSYTNINSQILQNTYQKLSNDHNIYNFVEESRKENITATMIEYPPFNLESSHLTSLNNFLVENSVLKIYNDTLYVPEINDSTQIGNFQKNQNHSNLDSETSFPKIGHFNDSNLTNKTYHIKNINKINFYFKQKVKPTNREKIDFDLTSNNQKIKLTEQKDDAINKKCVRKFERVDFDRNNNLKFIFDAVFLIFPGYKELFFKAKLNFKKFFIEKLNSFDSEMNLILFYVELASPIFDSLKHEHNKINLANAYISALEIFVNPDKLKENKIRLRPFWLTISLFFPEIPGFVKMLAEDYFALIEIKTQKIVNLIFENSKNKIKHHLVNKVKKDNSKNNTLNSFIESQQVIICKNSVLINTFCSFFDKIKIFLEQELIEIAERQINFTMEIRNEYDFDVIKKMFSMINYQYKIQQLKIYDIFLYVLLAFPDDILNKNIKIYYHKICLLYNCLQTNVKGKKSDFFTSIKYNCIFDLDKNRQRNTEYHINRLLNEYLHMVETGNESTKKNQKFINNRKNVCSIHMRSTLFNSGAENILENIFEKLAFFYENKEKNDKTFELMIKNSNLIQAETARNESDINFIFNSKSNLIHEITQISLFLLLISLNTD</sequence>
<evidence type="ECO:0000313" key="2">
    <source>
        <dbReference type="Proteomes" id="UP000003163"/>
    </source>
</evidence>
<gene>
    <name evidence="1" type="ORF">EDEG_02172</name>
</gene>
<reference evidence="2" key="2">
    <citation type="submission" date="2015-07" db="EMBL/GenBank/DDBJ databases">
        <title>Contrasting host-pathogen interactions and genome evolution in two generalist and specialist microsporidian pathogens of mosquitoes.</title>
        <authorList>
            <consortium name="The Broad Institute Genomics Platform"/>
            <consortium name="The Broad Institute Genome Sequencing Center for Infectious Disease"/>
            <person name="Cuomo C.A."/>
            <person name="Sanscrainte N.D."/>
            <person name="Goldberg J.M."/>
            <person name="Heiman D."/>
            <person name="Young S."/>
            <person name="Zeng Q."/>
            <person name="Becnel J.J."/>
            <person name="Birren B.W."/>
        </authorList>
    </citation>
    <scope>NUCLEOTIDE SEQUENCE [LARGE SCALE GENOMIC DNA]</scope>
    <source>
        <strain evidence="2">USNM 41457</strain>
    </source>
</reference>
<accession>J8ZUZ4</accession>
<dbReference type="HOGENOM" id="CLU_351249_0_0_1"/>
<proteinExistence type="predicted"/>
<organism evidence="1 2">
    <name type="scientific">Edhazardia aedis (strain USNM 41457)</name>
    <name type="common">Microsporidian parasite</name>
    <dbReference type="NCBI Taxonomy" id="1003232"/>
    <lineage>
        <taxon>Eukaryota</taxon>
        <taxon>Fungi</taxon>
        <taxon>Fungi incertae sedis</taxon>
        <taxon>Microsporidia</taxon>
        <taxon>Edhazardia</taxon>
    </lineage>
</organism>
<dbReference type="EMBL" id="AFBI03000036">
    <property type="protein sequence ID" value="EJW03498.1"/>
    <property type="molecule type" value="Genomic_DNA"/>
</dbReference>
<evidence type="ECO:0000313" key="1">
    <source>
        <dbReference type="EMBL" id="EJW03498.1"/>
    </source>
</evidence>